<dbReference type="AlphaFoldDB" id="A0A7C4JL80"/>
<dbReference type="EMBL" id="DTBP01000004">
    <property type="protein sequence ID" value="HGQ73502.1"/>
    <property type="molecule type" value="Genomic_DNA"/>
</dbReference>
<sequence length="227" mass="26436">MIKLRDPDRFRELINRLTTGKRVLISHYINAKLALSKAVIDSLLLRDMKILVVDENLYMTKYGLLESETPNLTYVQKNSGFNKNTYVDLALFIEPNFIPKPVFSQNILVTVTPKYRLRIPKYYSISYLKKIVGNKYFLEFRDYGERFRIIVSGLDIDVADDKPHGLLGTILDVLRRSMLEYGELSVKDAVNIVHHELGLENSVARRMIYRLASEKYLEIRKGRVIVY</sequence>
<dbReference type="EMBL" id="DTBE01000033">
    <property type="protein sequence ID" value="HGQ59318.1"/>
    <property type="molecule type" value="Genomic_DNA"/>
</dbReference>
<comment type="caution">
    <text evidence="2">The sequence shown here is derived from an EMBL/GenBank/DDBJ whole genome shotgun (WGS) entry which is preliminary data.</text>
</comment>
<accession>A0A7C4JL80</accession>
<organism evidence="2">
    <name type="scientific">Staphylothermus marinus</name>
    <dbReference type="NCBI Taxonomy" id="2280"/>
    <lineage>
        <taxon>Archaea</taxon>
        <taxon>Thermoproteota</taxon>
        <taxon>Thermoprotei</taxon>
        <taxon>Desulfurococcales</taxon>
        <taxon>Desulfurococcaceae</taxon>
        <taxon>Staphylothermus</taxon>
    </lineage>
</organism>
<proteinExistence type="predicted"/>
<gene>
    <name evidence="1" type="ORF">ENU09_01130</name>
    <name evidence="2" type="ORF">ENU20_00255</name>
</gene>
<evidence type="ECO:0000313" key="2">
    <source>
        <dbReference type="EMBL" id="HGQ73502.1"/>
    </source>
</evidence>
<protein>
    <submittedName>
        <fullName evidence="2">Uncharacterized protein</fullName>
    </submittedName>
</protein>
<reference evidence="2" key="1">
    <citation type="journal article" date="2020" name="mSystems">
        <title>Genome- and Community-Level Interaction Insights into Carbon Utilization and Element Cycling Functions of Hydrothermarchaeota in Hydrothermal Sediment.</title>
        <authorList>
            <person name="Zhou Z."/>
            <person name="Liu Y."/>
            <person name="Xu W."/>
            <person name="Pan J."/>
            <person name="Luo Z.H."/>
            <person name="Li M."/>
        </authorList>
    </citation>
    <scope>NUCLEOTIDE SEQUENCE [LARGE SCALE GENOMIC DNA]</scope>
    <source>
        <strain evidence="1">SpSt-638</strain>
        <strain evidence="2">SpSt-648</strain>
    </source>
</reference>
<evidence type="ECO:0000313" key="1">
    <source>
        <dbReference type="EMBL" id="HGQ59318.1"/>
    </source>
</evidence>
<name>A0A7C4JL80_STAMA</name>